<keyword evidence="1" id="KW-0472">Membrane</keyword>
<keyword evidence="3" id="KW-1185">Reference proteome</keyword>
<evidence type="ECO:0000313" key="3">
    <source>
        <dbReference type="Proteomes" id="UP000588017"/>
    </source>
</evidence>
<dbReference type="AlphaFoldDB" id="A0A841K9D6"/>
<protein>
    <submittedName>
        <fullName evidence="2">Uncharacterized protein</fullName>
    </submittedName>
</protein>
<reference evidence="2 3" key="1">
    <citation type="submission" date="2020-08" db="EMBL/GenBank/DDBJ databases">
        <title>Genomic Encyclopedia of Type Strains, Phase IV (KMG-IV): sequencing the most valuable type-strain genomes for metagenomic binning, comparative biology and taxonomic classification.</title>
        <authorList>
            <person name="Goeker M."/>
        </authorList>
    </citation>
    <scope>NUCLEOTIDE SEQUENCE [LARGE SCALE GENOMIC DNA]</scope>
    <source>
        <strain evidence="2 3">DSM 101465</strain>
    </source>
</reference>
<accession>A0A841K9D6</accession>
<proteinExistence type="predicted"/>
<dbReference type="EMBL" id="JACHEH010000006">
    <property type="protein sequence ID" value="MBB6169061.1"/>
    <property type="molecule type" value="Genomic_DNA"/>
</dbReference>
<keyword evidence="1" id="KW-1133">Transmembrane helix</keyword>
<dbReference type="RefSeq" id="WP_183335391.1">
    <property type="nucleotide sequence ID" value="NZ_BMHX01000006.1"/>
</dbReference>
<organism evidence="2 3">
    <name type="scientific">Chelatococcus composti</name>
    <dbReference type="NCBI Taxonomy" id="1743235"/>
    <lineage>
        <taxon>Bacteria</taxon>
        <taxon>Pseudomonadati</taxon>
        <taxon>Pseudomonadota</taxon>
        <taxon>Alphaproteobacteria</taxon>
        <taxon>Hyphomicrobiales</taxon>
        <taxon>Chelatococcaceae</taxon>
        <taxon>Chelatococcus</taxon>
    </lineage>
</organism>
<evidence type="ECO:0000313" key="2">
    <source>
        <dbReference type="EMBL" id="MBB6169061.1"/>
    </source>
</evidence>
<comment type="caution">
    <text evidence="2">The sequence shown here is derived from an EMBL/GenBank/DDBJ whole genome shotgun (WGS) entry which is preliminary data.</text>
</comment>
<keyword evidence="1" id="KW-0812">Transmembrane</keyword>
<evidence type="ECO:0000256" key="1">
    <source>
        <dbReference type="SAM" id="Phobius"/>
    </source>
</evidence>
<feature type="transmembrane region" description="Helical" evidence="1">
    <location>
        <begin position="49"/>
        <end position="67"/>
    </location>
</feature>
<gene>
    <name evidence="2" type="ORF">HNQ73_002698</name>
</gene>
<sequence>MTRYHQGRAAGPPQLSPDDRLYEDLDLYEALEGVRPRRRRNAAARLKRTFLSGLLVVVVAGGAYLLAAREPQEAGAGPAHAEPTLAEQAVVPATPGLDAAVARPIWIRVTEPVPVFSLASTGIGAGFGDGEQTYEAQHHGLGGQEDVISVGHFTMPGPHLRLSVYRPGGEAGPPSTFFVHVVRAASEAGLVVSRTSVPRGVATKLGTMEVADAQLAGQGVVRSCSVFRLLNEEPALRLSGWVCGADDRPHADTSLRCVVDGLQPTAALGDRNLKALFHAARPAAPCGAGPQVAEKALAPEGIAELFATSVAVPLPPARPASFGRS</sequence>
<name>A0A841K9D6_9HYPH</name>
<dbReference type="Proteomes" id="UP000588017">
    <property type="component" value="Unassembled WGS sequence"/>
</dbReference>